<dbReference type="PANTHER" id="PTHR10509:SF14">
    <property type="entry name" value="CAFFEOYL-COA O-METHYLTRANSFERASE 3-RELATED"/>
    <property type="match status" value="1"/>
</dbReference>
<dbReference type="PANTHER" id="PTHR10509">
    <property type="entry name" value="O-METHYLTRANSFERASE-RELATED"/>
    <property type="match status" value="1"/>
</dbReference>
<name>A0A7W5DRH9_9PORP</name>
<dbReference type="InterPro" id="IPR002935">
    <property type="entry name" value="SAM_O-MeTrfase"/>
</dbReference>
<comment type="caution">
    <text evidence="4">The sequence shown here is derived from an EMBL/GenBank/DDBJ whole genome shotgun (WGS) entry which is preliminary data.</text>
</comment>
<dbReference type="SUPFAM" id="SSF53335">
    <property type="entry name" value="S-adenosyl-L-methionine-dependent methyltransferases"/>
    <property type="match status" value="1"/>
</dbReference>
<dbReference type="GO" id="GO:0008171">
    <property type="term" value="F:O-methyltransferase activity"/>
    <property type="evidence" value="ECO:0007669"/>
    <property type="project" value="InterPro"/>
</dbReference>
<dbReference type="CDD" id="cd02440">
    <property type="entry name" value="AdoMet_MTases"/>
    <property type="match status" value="1"/>
</dbReference>
<proteinExistence type="predicted"/>
<dbReference type="PROSITE" id="PS51682">
    <property type="entry name" value="SAM_OMT_I"/>
    <property type="match status" value="1"/>
</dbReference>
<sequence>MDALENYILQHLDPEDPLLNTLFRETHLTQINPRMATGHIQGRALVMFCRMLQPKRILELGTFTGYATLCMASVLPPDGELHTIEIDDELEAMIRRFFVQSSDGAKIRLHIGNTLDIIPQLQGPFDLVYMDADKRQYTEDYEAVLPLVRKGGFILADNTLWGDKVLSEPHSGDKQTAGIQRFNDHIAHDHRVEKAIIPMRDGLTLLMKK</sequence>
<dbReference type="Gene3D" id="3.40.50.150">
    <property type="entry name" value="Vaccinia Virus protein VP39"/>
    <property type="match status" value="1"/>
</dbReference>
<reference evidence="4 5" key="1">
    <citation type="submission" date="2020-08" db="EMBL/GenBank/DDBJ databases">
        <title>Genomic Encyclopedia of Type Strains, Phase IV (KMG-IV): sequencing the most valuable type-strain genomes for metagenomic binning, comparative biology and taxonomic classification.</title>
        <authorList>
            <person name="Goeker M."/>
        </authorList>
    </citation>
    <scope>NUCLEOTIDE SEQUENCE [LARGE SCALE GENOMIC DNA]</scope>
    <source>
        <strain evidence="4 5">DSM 27471</strain>
    </source>
</reference>
<keyword evidence="2 4" id="KW-0808">Transferase</keyword>
<organism evidence="4 5">
    <name type="scientific">Microbacter margulisiae</name>
    <dbReference type="NCBI Taxonomy" id="1350067"/>
    <lineage>
        <taxon>Bacteria</taxon>
        <taxon>Pseudomonadati</taxon>
        <taxon>Bacteroidota</taxon>
        <taxon>Bacteroidia</taxon>
        <taxon>Bacteroidales</taxon>
        <taxon>Porphyromonadaceae</taxon>
        <taxon>Microbacter</taxon>
    </lineage>
</organism>
<gene>
    <name evidence="4" type="ORF">FHX64_001573</name>
</gene>
<dbReference type="GO" id="GO:0032259">
    <property type="term" value="P:methylation"/>
    <property type="evidence" value="ECO:0007669"/>
    <property type="project" value="UniProtKB-KW"/>
</dbReference>
<keyword evidence="5" id="KW-1185">Reference proteome</keyword>
<evidence type="ECO:0000256" key="2">
    <source>
        <dbReference type="ARBA" id="ARBA00022679"/>
    </source>
</evidence>
<dbReference type="Pfam" id="PF01596">
    <property type="entry name" value="Methyltransf_3"/>
    <property type="match status" value="1"/>
</dbReference>
<dbReference type="AlphaFoldDB" id="A0A7W5DRH9"/>
<evidence type="ECO:0000256" key="1">
    <source>
        <dbReference type="ARBA" id="ARBA00022603"/>
    </source>
</evidence>
<evidence type="ECO:0000313" key="5">
    <source>
        <dbReference type="Proteomes" id="UP000544222"/>
    </source>
</evidence>
<protein>
    <submittedName>
        <fullName evidence="4">Putative O-methyltransferase YrrM</fullName>
    </submittedName>
</protein>
<keyword evidence="1 4" id="KW-0489">Methyltransferase</keyword>
<dbReference type="RefSeq" id="WP_183413168.1">
    <property type="nucleotide sequence ID" value="NZ_JACHYB010000001.1"/>
</dbReference>
<keyword evidence="3" id="KW-0949">S-adenosyl-L-methionine</keyword>
<accession>A0A7W5DRH9</accession>
<dbReference type="InterPro" id="IPR050362">
    <property type="entry name" value="Cation-dep_OMT"/>
</dbReference>
<dbReference type="Proteomes" id="UP000544222">
    <property type="component" value="Unassembled WGS sequence"/>
</dbReference>
<evidence type="ECO:0000256" key="3">
    <source>
        <dbReference type="ARBA" id="ARBA00022691"/>
    </source>
</evidence>
<evidence type="ECO:0000313" key="4">
    <source>
        <dbReference type="EMBL" id="MBB3187410.1"/>
    </source>
</evidence>
<dbReference type="GO" id="GO:0008757">
    <property type="term" value="F:S-adenosylmethionine-dependent methyltransferase activity"/>
    <property type="evidence" value="ECO:0007669"/>
    <property type="project" value="TreeGrafter"/>
</dbReference>
<dbReference type="EMBL" id="JACHYB010000001">
    <property type="protein sequence ID" value="MBB3187410.1"/>
    <property type="molecule type" value="Genomic_DNA"/>
</dbReference>
<dbReference type="InterPro" id="IPR029063">
    <property type="entry name" value="SAM-dependent_MTases_sf"/>
</dbReference>